<keyword evidence="3" id="KW-1185">Reference proteome</keyword>
<organism evidence="2 3">
    <name type="scientific">Dysosmobacter segnis</name>
    <dbReference type="NCBI Taxonomy" id="2763042"/>
    <lineage>
        <taxon>Bacteria</taxon>
        <taxon>Bacillati</taxon>
        <taxon>Bacillota</taxon>
        <taxon>Clostridia</taxon>
        <taxon>Eubacteriales</taxon>
        <taxon>Oscillospiraceae</taxon>
        <taxon>Dysosmobacter</taxon>
    </lineage>
</organism>
<reference evidence="2" key="1">
    <citation type="submission" date="2020-08" db="EMBL/GenBank/DDBJ databases">
        <title>Genome public.</title>
        <authorList>
            <person name="Liu C."/>
            <person name="Sun Q."/>
        </authorList>
    </citation>
    <scope>NUCLEOTIDE SEQUENCE</scope>
    <source>
        <strain evidence="2">BX15</strain>
    </source>
</reference>
<comment type="caution">
    <text evidence="2">The sequence shown here is derived from an EMBL/GenBank/DDBJ whole genome shotgun (WGS) entry which is preliminary data.</text>
</comment>
<evidence type="ECO:0000259" key="1">
    <source>
        <dbReference type="Pfam" id="PF18864"/>
    </source>
</evidence>
<dbReference type="InterPro" id="IPR041304">
    <property type="entry name" value="AbiTii"/>
</dbReference>
<name>A0A923S8L8_9FIRM</name>
<accession>A0A923S8L8</accession>
<dbReference type="Pfam" id="PF18864">
    <property type="entry name" value="AbiTii"/>
    <property type="match status" value="1"/>
</dbReference>
<evidence type="ECO:0000313" key="2">
    <source>
        <dbReference type="EMBL" id="MBC5771398.1"/>
    </source>
</evidence>
<dbReference type="EMBL" id="JACOQI010000016">
    <property type="protein sequence ID" value="MBC5771398.1"/>
    <property type="molecule type" value="Genomic_DNA"/>
</dbReference>
<sequence>MAKSTIIKELANNQISMEVALQRLMIIASDLENEELSAWAEAELHGYSQSDTLPEYRNIRSIHFLYSGINGSFKVTNCPFTFTNILEEKLSNIYNVPIMDSVSSLQDFVDNPDKKSYRRDFSMLNGYVLQRTGIQCTSIYQTVPLNFLQKILSQIKTILMHVFLKLDKEYGCLDDLDVDTTTKTPEEVEKINEVVNNYIFIDNSINVGDKNKLKGSEIFGGGRGHG</sequence>
<protein>
    <recommendedName>
        <fullName evidence="1">AbiTii domain-containing protein</fullName>
    </recommendedName>
</protein>
<proteinExistence type="predicted"/>
<dbReference type="Proteomes" id="UP000620327">
    <property type="component" value="Unassembled WGS sequence"/>
</dbReference>
<feature type="domain" description="AbiTii" evidence="1">
    <location>
        <begin position="5"/>
        <end position="182"/>
    </location>
</feature>
<dbReference type="RefSeq" id="WP_187015592.1">
    <property type="nucleotide sequence ID" value="NZ_JACOQI010000016.1"/>
</dbReference>
<dbReference type="AlphaFoldDB" id="A0A923S8L8"/>
<evidence type="ECO:0000313" key="3">
    <source>
        <dbReference type="Proteomes" id="UP000620327"/>
    </source>
</evidence>
<gene>
    <name evidence="2" type="ORF">H8Z83_13935</name>
</gene>